<protein>
    <submittedName>
        <fullName evidence="1">Uncharacterized protein</fullName>
    </submittedName>
</protein>
<dbReference type="Proteomes" id="UP001341281">
    <property type="component" value="Chromosome 01"/>
</dbReference>
<organism evidence="1 2">
    <name type="scientific">Paspalum notatum var. saurae</name>
    <dbReference type="NCBI Taxonomy" id="547442"/>
    <lineage>
        <taxon>Eukaryota</taxon>
        <taxon>Viridiplantae</taxon>
        <taxon>Streptophyta</taxon>
        <taxon>Embryophyta</taxon>
        <taxon>Tracheophyta</taxon>
        <taxon>Spermatophyta</taxon>
        <taxon>Magnoliopsida</taxon>
        <taxon>Liliopsida</taxon>
        <taxon>Poales</taxon>
        <taxon>Poaceae</taxon>
        <taxon>PACMAD clade</taxon>
        <taxon>Panicoideae</taxon>
        <taxon>Andropogonodae</taxon>
        <taxon>Paspaleae</taxon>
        <taxon>Paspalinae</taxon>
        <taxon>Paspalum</taxon>
    </lineage>
</organism>
<sequence length="54" mass="6095">MNSGLYNVRQELNLDHGEKIGEKRRRSLTEITAETRKIQHSPLNSLFALAPGGF</sequence>
<accession>A0AAQ3PEU7</accession>
<dbReference type="AlphaFoldDB" id="A0AAQ3PEU7"/>
<gene>
    <name evidence="1" type="ORF">U9M48_001412</name>
</gene>
<keyword evidence="2" id="KW-1185">Reference proteome</keyword>
<proteinExistence type="predicted"/>
<evidence type="ECO:0000313" key="2">
    <source>
        <dbReference type="Proteomes" id="UP001341281"/>
    </source>
</evidence>
<reference evidence="1 2" key="1">
    <citation type="submission" date="2024-02" db="EMBL/GenBank/DDBJ databases">
        <title>High-quality chromosome-scale genome assembly of Pensacola bahiagrass (Paspalum notatum Flugge var. saurae).</title>
        <authorList>
            <person name="Vega J.M."/>
            <person name="Podio M."/>
            <person name="Orjuela J."/>
            <person name="Siena L.A."/>
            <person name="Pessino S.C."/>
            <person name="Combes M.C."/>
            <person name="Mariac C."/>
            <person name="Albertini E."/>
            <person name="Pupilli F."/>
            <person name="Ortiz J.P.A."/>
            <person name="Leblanc O."/>
        </authorList>
    </citation>
    <scope>NUCLEOTIDE SEQUENCE [LARGE SCALE GENOMIC DNA]</scope>
    <source>
        <strain evidence="1">R1</strain>
        <tissue evidence="1">Leaf</tissue>
    </source>
</reference>
<name>A0AAQ3PEU7_PASNO</name>
<evidence type="ECO:0000313" key="1">
    <source>
        <dbReference type="EMBL" id="WVZ50125.1"/>
    </source>
</evidence>
<dbReference type="EMBL" id="CP144745">
    <property type="protein sequence ID" value="WVZ50125.1"/>
    <property type="molecule type" value="Genomic_DNA"/>
</dbReference>